<organism evidence="2 3">
    <name type="scientific">Phytophthora sojae (strain P6497)</name>
    <name type="common">Soybean stem and root rot agent</name>
    <name type="synonym">Phytophthora megasperma f. sp. glycines</name>
    <dbReference type="NCBI Taxonomy" id="1094619"/>
    <lineage>
        <taxon>Eukaryota</taxon>
        <taxon>Sar</taxon>
        <taxon>Stramenopiles</taxon>
        <taxon>Oomycota</taxon>
        <taxon>Peronosporomycetes</taxon>
        <taxon>Peronosporales</taxon>
        <taxon>Peronosporaceae</taxon>
        <taxon>Phytophthora</taxon>
    </lineage>
</organism>
<dbReference type="AlphaFoldDB" id="G5AF16"/>
<keyword evidence="3" id="KW-1185">Reference proteome</keyword>
<reference evidence="2 3" key="1">
    <citation type="journal article" date="2006" name="Science">
        <title>Phytophthora genome sequences uncover evolutionary origins and mechanisms of pathogenesis.</title>
        <authorList>
            <person name="Tyler B.M."/>
            <person name="Tripathy S."/>
            <person name="Zhang X."/>
            <person name="Dehal P."/>
            <person name="Jiang R.H."/>
            <person name="Aerts A."/>
            <person name="Arredondo F.D."/>
            <person name="Baxter L."/>
            <person name="Bensasson D."/>
            <person name="Beynon J.L."/>
            <person name="Chapman J."/>
            <person name="Damasceno C.M."/>
            <person name="Dorrance A.E."/>
            <person name="Dou D."/>
            <person name="Dickerman A.W."/>
            <person name="Dubchak I.L."/>
            <person name="Garbelotto M."/>
            <person name="Gijzen M."/>
            <person name="Gordon S.G."/>
            <person name="Govers F."/>
            <person name="Grunwald N.J."/>
            <person name="Huang W."/>
            <person name="Ivors K.L."/>
            <person name="Jones R.W."/>
            <person name="Kamoun S."/>
            <person name="Krampis K."/>
            <person name="Lamour K.H."/>
            <person name="Lee M.K."/>
            <person name="McDonald W.H."/>
            <person name="Medina M."/>
            <person name="Meijer H.J."/>
            <person name="Nordberg E.K."/>
            <person name="Maclean D.J."/>
            <person name="Ospina-Giraldo M.D."/>
            <person name="Morris P.F."/>
            <person name="Phuntumart V."/>
            <person name="Putnam N.H."/>
            <person name="Rash S."/>
            <person name="Rose J.K."/>
            <person name="Sakihama Y."/>
            <person name="Salamov A.A."/>
            <person name="Savidor A."/>
            <person name="Scheuring C.F."/>
            <person name="Smith B.M."/>
            <person name="Sobral B.W."/>
            <person name="Terry A."/>
            <person name="Torto-Alalibo T.A."/>
            <person name="Win J."/>
            <person name="Xu Z."/>
            <person name="Zhang H."/>
            <person name="Grigoriev I.V."/>
            <person name="Rokhsar D.S."/>
            <person name="Boore J.L."/>
        </authorList>
    </citation>
    <scope>NUCLEOTIDE SEQUENCE [LARGE SCALE GENOMIC DNA]</scope>
    <source>
        <strain evidence="2 3">P6497</strain>
    </source>
</reference>
<evidence type="ECO:0000313" key="2">
    <source>
        <dbReference type="EMBL" id="EGZ05806.1"/>
    </source>
</evidence>
<dbReference type="KEGG" id="psoj:PHYSODRAFT_451505"/>
<gene>
    <name evidence="2" type="ORF">PHYSODRAFT_451505</name>
</gene>
<feature type="compositionally biased region" description="Basic and acidic residues" evidence="1">
    <location>
        <begin position="95"/>
        <end position="125"/>
    </location>
</feature>
<name>G5AF16_PHYSP</name>
<dbReference type="GeneID" id="20652955"/>
<proteinExistence type="predicted"/>
<evidence type="ECO:0000256" key="1">
    <source>
        <dbReference type="SAM" id="MobiDB-lite"/>
    </source>
</evidence>
<dbReference type="RefSeq" id="XP_009538667.1">
    <property type="nucleotide sequence ID" value="XM_009540372.1"/>
</dbReference>
<feature type="region of interest" description="Disordered" evidence="1">
    <location>
        <begin position="87"/>
        <end position="139"/>
    </location>
</feature>
<dbReference type="InParanoid" id="G5AF16"/>
<protein>
    <submittedName>
        <fullName evidence="2">Uncharacterized protein</fullName>
    </submittedName>
</protein>
<dbReference type="Proteomes" id="UP000002640">
    <property type="component" value="Unassembled WGS sequence"/>
</dbReference>
<sequence length="175" mass="19465">MFWRRSRAKEEAVEETDDLVKLQKQFGITPVSDADVQAEFQALLGATGVAGGSSPTEEERLLFGAGDDEEDEEAKILRDLQLDGLNLDDVDDEEGDKHQEAKSELRGVLDEVHRTARENHSRETAEMSGEQPIQLPRGSEVELSPDRAAEVHALKMEALALKREGKIQEALAKFR</sequence>
<dbReference type="EMBL" id="JH159165">
    <property type="protein sequence ID" value="EGZ05806.1"/>
    <property type="molecule type" value="Genomic_DNA"/>
</dbReference>
<dbReference type="SMR" id="G5AF16"/>
<evidence type="ECO:0000313" key="3">
    <source>
        <dbReference type="Proteomes" id="UP000002640"/>
    </source>
</evidence>
<dbReference type="OMA" id="HRDAKHE"/>
<accession>G5AF16</accession>
<feature type="non-terminal residue" evidence="2">
    <location>
        <position position="175"/>
    </location>
</feature>